<proteinExistence type="predicted"/>
<evidence type="ECO:0000313" key="3">
    <source>
        <dbReference type="Proteomes" id="UP000078507"/>
    </source>
</evidence>
<accession>A0A178YMU8</accession>
<organism evidence="2 3">
    <name type="scientific">Sinorhizobium saheli</name>
    <dbReference type="NCBI Taxonomy" id="36856"/>
    <lineage>
        <taxon>Bacteria</taxon>
        <taxon>Pseudomonadati</taxon>
        <taxon>Pseudomonadota</taxon>
        <taxon>Alphaproteobacteria</taxon>
        <taxon>Hyphomicrobiales</taxon>
        <taxon>Rhizobiaceae</taxon>
        <taxon>Sinorhizobium/Ensifer group</taxon>
        <taxon>Sinorhizobium</taxon>
    </lineage>
</organism>
<name>A0A178YMU8_SINSA</name>
<gene>
    <name evidence="2" type="ORF">ATB98_20700</name>
</gene>
<dbReference type="Proteomes" id="UP000078507">
    <property type="component" value="Unassembled WGS sequence"/>
</dbReference>
<evidence type="ECO:0000313" key="2">
    <source>
        <dbReference type="EMBL" id="OAP48243.1"/>
    </source>
</evidence>
<dbReference type="OrthoDB" id="8392605at2"/>
<keyword evidence="3" id="KW-1185">Reference proteome</keyword>
<comment type="caution">
    <text evidence="2">The sequence shown here is derived from an EMBL/GenBank/DDBJ whole genome shotgun (WGS) entry which is preliminary data.</text>
</comment>
<feature type="compositionally biased region" description="Basic and acidic residues" evidence="1">
    <location>
        <begin position="1"/>
        <end position="19"/>
    </location>
</feature>
<sequence length="60" mass="6372">MTTKDTNAKPEQGKPKDVHQPAARKKHRDEESIAPPTVQAPGAKDTSEKPEVNPVTGGAV</sequence>
<evidence type="ECO:0000256" key="1">
    <source>
        <dbReference type="SAM" id="MobiDB-lite"/>
    </source>
</evidence>
<reference evidence="2 3" key="1">
    <citation type="submission" date="2015-11" db="EMBL/GenBank/DDBJ databases">
        <title>Ensifer anhuiense sp. nov., an effective nitrogen fixation bacterium with Glycine soja.</title>
        <authorList>
            <person name="Yan H."/>
            <person name="Chen W."/>
        </authorList>
    </citation>
    <scope>NUCLEOTIDE SEQUENCE [LARGE SCALE GENOMIC DNA]</scope>
    <source>
        <strain evidence="2 3">LMG 7837</strain>
    </source>
</reference>
<feature type="region of interest" description="Disordered" evidence="1">
    <location>
        <begin position="1"/>
        <end position="60"/>
    </location>
</feature>
<dbReference type="AlphaFoldDB" id="A0A178YMU8"/>
<protein>
    <submittedName>
        <fullName evidence="2">Uncharacterized protein</fullName>
    </submittedName>
</protein>
<dbReference type="EMBL" id="LNQB01000062">
    <property type="protein sequence ID" value="OAP48243.1"/>
    <property type="molecule type" value="Genomic_DNA"/>
</dbReference>
<dbReference type="RefSeq" id="WP_066870870.1">
    <property type="nucleotide sequence ID" value="NZ_LNQB01000062.1"/>
</dbReference>